<dbReference type="InterPro" id="IPR011856">
    <property type="entry name" value="tRNA_endonuc-like_dom_sf"/>
</dbReference>
<proteinExistence type="predicted"/>
<reference evidence="1" key="1">
    <citation type="submission" date="2014-08" db="EMBL/GenBank/DDBJ databases">
        <authorList>
            <person name="Wibberg D."/>
        </authorList>
    </citation>
    <scope>NUCLEOTIDE SEQUENCE</scope>
</reference>
<sequence length="352" mass="40984">MNGKIYKIKDNNELVAIHEEKHHNENNFQELLFLYPDLIPGDQINSENPRRWLRVGREIDNIDIFLLDQDGIPTIVEVKKSNNSEIHREVVGQMLDYGSKLVFSQSVETIIPQIETNSPISVQDFLDNTISEEEFWDKVDRNLNEEKMRLIVVSDEIPRNLQNIIEFLNNKIESTEVLALEIKQFTDNSTGTKTLVPRLMGQTRIITPIEPELVETTFFENLDDVGVEFFQELITFADANNLTKKWTKKGFFLTVPLENQEVKILQCYSQLYSYGQSVFSTHFNLINEVKDGNKIFKKSLEDIMELEDFYSVGNDFGFKVVKNLDEYQWKEFKRILLEIKEAIEENGLIGKS</sequence>
<protein>
    <recommendedName>
        <fullName evidence="2">DUF91 domain-containing protein</fullName>
    </recommendedName>
</protein>
<name>A0A090I9V8_METFO</name>
<dbReference type="Gene3D" id="3.40.1350.10">
    <property type="match status" value="1"/>
</dbReference>
<evidence type="ECO:0008006" key="2">
    <source>
        <dbReference type="Google" id="ProtNLM"/>
    </source>
</evidence>
<gene>
    <name evidence="1" type="ORF">DSM1535_1832</name>
</gene>
<dbReference type="GO" id="GO:0003676">
    <property type="term" value="F:nucleic acid binding"/>
    <property type="evidence" value="ECO:0007669"/>
    <property type="project" value="InterPro"/>
</dbReference>
<dbReference type="EMBL" id="LN515531">
    <property type="protein sequence ID" value="CEA14157.1"/>
    <property type="molecule type" value="Genomic_DNA"/>
</dbReference>
<dbReference type="AlphaFoldDB" id="A0A090I9V8"/>
<dbReference type="RefSeq" id="WP_052659994.1">
    <property type="nucleotide sequence ID" value="NZ_JARVXG010000037.1"/>
</dbReference>
<dbReference type="KEGG" id="mfi:DSM1535_1832"/>
<dbReference type="PATRIC" id="fig|2162.9.peg.1881"/>
<evidence type="ECO:0000313" key="1">
    <source>
        <dbReference type="EMBL" id="CEA14157.1"/>
    </source>
</evidence>
<organism evidence="1">
    <name type="scientific">Methanobacterium formicicum</name>
    <dbReference type="NCBI Taxonomy" id="2162"/>
    <lineage>
        <taxon>Archaea</taxon>
        <taxon>Methanobacteriati</taxon>
        <taxon>Methanobacteriota</taxon>
        <taxon>Methanomada group</taxon>
        <taxon>Methanobacteria</taxon>
        <taxon>Methanobacteriales</taxon>
        <taxon>Methanobacteriaceae</taxon>
        <taxon>Methanobacterium</taxon>
    </lineage>
</organism>
<accession>A0A090I9V8</accession>